<evidence type="ECO:0000259" key="3">
    <source>
        <dbReference type="PROSITE" id="PS51186"/>
    </source>
</evidence>
<feature type="domain" description="N-acetyltransferase" evidence="3">
    <location>
        <begin position="17"/>
        <end position="160"/>
    </location>
</feature>
<accession>A0A1C3VZ26</accession>
<dbReference type="SUPFAM" id="SSF55729">
    <property type="entry name" value="Acyl-CoA N-acyltransferases (Nat)"/>
    <property type="match status" value="1"/>
</dbReference>
<evidence type="ECO:0000256" key="2">
    <source>
        <dbReference type="ARBA" id="ARBA00023315"/>
    </source>
</evidence>
<dbReference type="InterPro" id="IPR050680">
    <property type="entry name" value="YpeA/RimI_acetyltransf"/>
</dbReference>
<evidence type="ECO:0000313" key="4">
    <source>
        <dbReference type="EMBL" id="SCB32967.1"/>
    </source>
</evidence>
<keyword evidence="2" id="KW-0012">Acyltransferase</keyword>
<sequence length="161" mass="18201">MHPKQNQQLHAANLAAVTLEHVAREDCQQVLLLRPHDYQTSYLASNEESLEEAEENPACVPLIIRAAGEPVGFAMYALDEDDGNYWIYRLMIDGRFQGRGYGRAALIQIVKLLSEIPGCPCVVLGVHPENEKARRLYEHVGFRMTDDVIGGELVMKYDFQK</sequence>
<dbReference type="AlphaFoldDB" id="A0A1C3VZ26"/>
<dbReference type="CDD" id="cd04301">
    <property type="entry name" value="NAT_SF"/>
    <property type="match status" value="1"/>
</dbReference>
<evidence type="ECO:0000256" key="1">
    <source>
        <dbReference type="ARBA" id="ARBA00022679"/>
    </source>
</evidence>
<dbReference type="Proteomes" id="UP000199435">
    <property type="component" value="Unassembled WGS sequence"/>
</dbReference>
<dbReference type="PROSITE" id="PS51186">
    <property type="entry name" value="GNAT"/>
    <property type="match status" value="1"/>
</dbReference>
<dbReference type="STRING" id="411945.GA0061102_102042"/>
<dbReference type="Gene3D" id="3.40.630.30">
    <property type="match status" value="1"/>
</dbReference>
<dbReference type="Pfam" id="PF00583">
    <property type="entry name" value="Acetyltransf_1"/>
    <property type="match status" value="1"/>
</dbReference>
<keyword evidence="5" id="KW-1185">Reference proteome</keyword>
<dbReference type="InterPro" id="IPR000182">
    <property type="entry name" value="GNAT_dom"/>
</dbReference>
<dbReference type="RefSeq" id="WP_092851208.1">
    <property type="nucleotide sequence ID" value="NZ_FMAH01000020.1"/>
</dbReference>
<protein>
    <submittedName>
        <fullName evidence="4">Diamine N-acetyltransferase</fullName>
    </submittedName>
</protein>
<dbReference type="PANTHER" id="PTHR43420:SF47">
    <property type="entry name" value="N-ACETYLTRANSFERASE DOMAIN-CONTAINING PROTEIN"/>
    <property type="match status" value="1"/>
</dbReference>
<reference evidence="5" key="1">
    <citation type="submission" date="2016-08" db="EMBL/GenBank/DDBJ databases">
        <authorList>
            <person name="Varghese N."/>
            <person name="Submissions Spin"/>
        </authorList>
    </citation>
    <scope>NUCLEOTIDE SEQUENCE [LARGE SCALE GENOMIC DNA]</scope>
    <source>
        <strain evidence="5">HAMBI 2971</strain>
    </source>
</reference>
<keyword evidence="1 4" id="KW-0808">Transferase</keyword>
<dbReference type="InterPro" id="IPR016181">
    <property type="entry name" value="Acyl_CoA_acyltransferase"/>
</dbReference>
<gene>
    <name evidence="4" type="ORF">GA0061102_102042</name>
</gene>
<evidence type="ECO:0000313" key="5">
    <source>
        <dbReference type="Proteomes" id="UP000199435"/>
    </source>
</evidence>
<name>A0A1C3VZ26_9HYPH</name>
<organism evidence="4 5">
    <name type="scientific">Rhizobium miluonense</name>
    <dbReference type="NCBI Taxonomy" id="411945"/>
    <lineage>
        <taxon>Bacteria</taxon>
        <taxon>Pseudomonadati</taxon>
        <taxon>Pseudomonadota</taxon>
        <taxon>Alphaproteobacteria</taxon>
        <taxon>Hyphomicrobiales</taxon>
        <taxon>Rhizobiaceae</taxon>
        <taxon>Rhizobium/Agrobacterium group</taxon>
        <taxon>Rhizobium</taxon>
    </lineage>
</organism>
<proteinExistence type="predicted"/>
<dbReference type="PANTHER" id="PTHR43420">
    <property type="entry name" value="ACETYLTRANSFERASE"/>
    <property type="match status" value="1"/>
</dbReference>
<dbReference type="OrthoDB" id="6172743at2"/>
<dbReference type="GO" id="GO:0016747">
    <property type="term" value="F:acyltransferase activity, transferring groups other than amino-acyl groups"/>
    <property type="evidence" value="ECO:0007669"/>
    <property type="project" value="InterPro"/>
</dbReference>
<dbReference type="EMBL" id="FMAH01000020">
    <property type="protein sequence ID" value="SCB32967.1"/>
    <property type="molecule type" value="Genomic_DNA"/>
</dbReference>